<comment type="caution">
    <text evidence="1">The sequence shown here is derived from an EMBL/GenBank/DDBJ whole genome shotgun (WGS) entry which is preliminary data.</text>
</comment>
<dbReference type="PANTHER" id="PTHR34849:SF3">
    <property type="entry name" value="SSR2962 PROTEIN"/>
    <property type="match status" value="1"/>
</dbReference>
<dbReference type="Proteomes" id="UP000176451">
    <property type="component" value="Unassembled WGS sequence"/>
</dbReference>
<dbReference type="InterPro" id="IPR009057">
    <property type="entry name" value="Homeodomain-like_sf"/>
</dbReference>
<proteinExistence type="predicted"/>
<organism evidence="1 2">
    <name type="scientific">Candidatus Berkelbacteria bacterium RIFCSPHIGHO2_12_FULL_36_9</name>
    <dbReference type="NCBI Taxonomy" id="1797469"/>
    <lineage>
        <taxon>Bacteria</taxon>
        <taxon>Candidatus Berkelbacteria</taxon>
    </lineage>
</organism>
<gene>
    <name evidence="1" type="ORF">A3F08_00165</name>
</gene>
<reference evidence="1 2" key="1">
    <citation type="journal article" date="2016" name="Nat. Commun.">
        <title>Thousands of microbial genomes shed light on interconnected biogeochemical processes in an aquifer system.</title>
        <authorList>
            <person name="Anantharaman K."/>
            <person name="Brown C.T."/>
            <person name="Hug L.A."/>
            <person name="Sharon I."/>
            <person name="Castelle C.J."/>
            <person name="Probst A.J."/>
            <person name="Thomas B.C."/>
            <person name="Singh A."/>
            <person name="Wilkins M.J."/>
            <person name="Karaoz U."/>
            <person name="Brodie E.L."/>
            <person name="Williams K.H."/>
            <person name="Hubbard S.S."/>
            <person name="Banfield J.F."/>
        </authorList>
    </citation>
    <scope>NUCLEOTIDE SEQUENCE [LARGE SCALE GENOMIC DNA]</scope>
</reference>
<evidence type="ECO:0008006" key="3">
    <source>
        <dbReference type="Google" id="ProtNLM"/>
    </source>
</evidence>
<dbReference type="SUPFAM" id="SSF46689">
    <property type="entry name" value="Homeodomain-like"/>
    <property type="match status" value="1"/>
</dbReference>
<dbReference type="Gene3D" id="1.10.10.10">
    <property type="entry name" value="Winged helix-like DNA-binding domain superfamily/Winged helix DNA-binding domain"/>
    <property type="match status" value="1"/>
</dbReference>
<name>A0A1F5EHS3_9BACT</name>
<dbReference type="AlphaFoldDB" id="A0A1F5EHS3"/>
<evidence type="ECO:0000313" key="2">
    <source>
        <dbReference type="Proteomes" id="UP000176451"/>
    </source>
</evidence>
<protein>
    <recommendedName>
        <fullName evidence="3">Antitoxin</fullName>
    </recommendedName>
</protein>
<dbReference type="InterPro" id="IPR007367">
    <property type="entry name" value="DUF433"/>
</dbReference>
<dbReference type="Pfam" id="PF04255">
    <property type="entry name" value="DUF433"/>
    <property type="match status" value="1"/>
</dbReference>
<dbReference type="InterPro" id="IPR036388">
    <property type="entry name" value="WH-like_DNA-bd_sf"/>
</dbReference>
<accession>A0A1F5EHS3</accession>
<dbReference type="PANTHER" id="PTHR34849">
    <property type="entry name" value="SSL5025 PROTEIN"/>
    <property type="match status" value="1"/>
</dbReference>
<sequence length="84" mass="9555">MNRIEINPKKMVGKPIIKGTRIPVYLVVNLLAQGLTFDEIIEDYPRLTKKDIIAALQYAGNILSSEGFFPLFDSKIGRYEILSR</sequence>
<evidence type="ECO:0000313" key="1">
    <source>
        <dbReference type="EMBL" id="OGD66972.1"/>
    </source>
</evidence>
<dbReference type="EMBL" id="MEZV01000022">
    <property type="protein sequence ID" value="OGD66972.1"/>
    <property type="molecule type" value="Genomic_DNA"/>
</dbReference>
<dbReference type="STRING" id="1797469.A3F08_00165"/>